<organism evidence="1 2">
    <name type="scientific">Acinetobacter baumannii 21072</name>
    <dbReference type="NCBI Taxonomy" id="1310697"/>
    <lineage>
        <taxon>Bacteria</taxon>
        <taxon>Pseudomonadati</taxon>
        <taxon>Pseudomonadota</taxon>
        <taxon>Gammaproteobacteria</taxon>
        <taxon>Moraxellales</taxon>
        <taxon>Moraxellaceae</taxon>
        <taxon>Acinetobacter</taxon>
        <taxon>Acinetobacter calcoaceticus/baumannii complex</taxon>
    </lineage>
</organism>
<dbReference type="PATRIC" id="fig|1310697.3.peg.594"/>
<protein>
    <submittedName>
        <fullName evidence="1">Uncharacterized protein</fullName>
    </submittedName>
</protein>
<dbReference type="Proteomes" id="UP000027327">
    <property type="component" value="Unassembled WGS sequence"/>
</dbReference>
<name>A0A062ISV8_ACIBA</name>
<comment type="caution">
    <text evidence="1">The sequence shown here is derived from an EMBL/GenBank/DDBJ whole genome shotgun (WGS) entry which is preliminary data.</text>
</comment>
<dbReference type="EMBL" id="JMOD01000007">
    <property type="protein sequence ID" value="KCY21607.1"/>
    <property type="molecule type" value="Genomic_DNA"/>
</dbReference>
<sequence>MHEKFEAWIKAQPFYTKLIYIHGERLFIHDNGEYQVFAMEVAYHAWLEQGE</sequence>
<dbReference type="AlphaFoldDB" id="A0A062ISV8"/>
<evidence type="ECO:0000313" key="2">
    <source>
        <dbReference type="Proteomes" id="UP000027327"/>
    </source>
</evidence>
<gene>
    <name evidence="1" type="ORF">J596_0634</name>
</gene>
<evidence type="ECO:0000313" key="1">
    <source>
        <dbReference type="EMBL" id="KCY21607.1"/>
    </source>
</evidence>
<accession>A0A062ISV8</accession>
<dbReference type="RefSeq" id="WP_171077138.1">
    <property type="nucleotide sequence ID" value="NZ_JMOD01000007.1"/>
</dbReference>
<proteinExistence type="predicted"/>
<reference evidence="1 2" key="1">
    <citation type="submission" date="2014-04" db="EMBL/GenBank/DDBJ databases">
        <title>Comparative genomics and transcriptomics to identify genetic mechanisms underlying the emergence of carbapenem resistant Acinetobacter baumannii (CRAb).</title>
        <authorList>
            <person name="Harris A.D."/>
            <person name="Johnson K.J."/>
            <person name="George J."/>
            <person name="Nadendla S."/>
            <person name="Daugherty S.C."/>
            <person name="Parankush S."/>
            <person name="Sadzewicz L."/>
            <person name="Tallon L."/>
            <person name="Sengamalay N."/>
            <person name="Hazen T.H."/>
            <person name="Rasko D.A."/>
        </authorList>
    </citation>
    <scope>NUCLEOTIDE SEQUENCE [LARGE SCALE GENOMIC DNA]</scope>
    <source>
        <strain evidence="1 2">21072</strain>
    </source>
</reference>